<organism evidence="1 2">
    <name type="scientific">Paracoccus versutus</name>
    <name type="common">Thiobacillus versutus</name>
    <dbReference type="NCBI Taxonomy" id="34007"/>
    <lineage>
        <taxon>Bacteria</taxon>
        <taxon>Pseudomonadati</taxon>
        <taxon>Pseudomonadota</taxon>
        <taxon>Alphaproteobacteria</taxon>
        <taxon>Rhodobacterales</taxon>
        <taxon>Paracoccaceae</taxon>
        <taxon>Paracoccus</taxon>
    </lineage>
</organism>
<dbReference type="RefSeq" id="WP_116220867.1">
    <property type="nucleotide sequence ID" value="NZ_CP038196.1"/>
</dbReference>
<evidence type="ECO:0000313" key="1">
    <source>
        <dbReference type="EMBL" id="REF72382.1"/>
    </source>
</evidence>
<gene>
    <name evidence="1" type="ORF">BDD41_0852</name>
</gene>
<evidence type="ECO:0000313" key="2">
    <source>
        <dbReference type="Proteomes" id="UP000256941"/>
    </source>
</evidence>
<comment type="caution">
    <text evidence="1">The sequence shown here is derived from an EMBL/GenBank/DDBJ whole genome shotgun (WGS) entry which is preliminary data.</text>
</comment>
<dbReference type="Proteomes" id="UP000256941">
    <property type="component" value="Unassembled WGS sequence"/>
</dbReference>
<dbReference type="Pfam" id="PF13252">
    <property type="entry name" value="Phage_capsid_3"/>
    <property type="match status" value="1"/>
</dbReference>
<sequence>MADTVLNTDLYVQKWLRQYYQEYVRTSGFLPYMGTGTNSIIQVKRELTDVGKTINIPLITRLKGSGVTGKNVLTGNEEALGNFNHQITVDFLRHAVVIDEVDEKWTEIDLMKAAKDALTAWAADKLRADTITALGSINGVAYGTASAAQKNTWTAANEDRVLFGNAVANYDATHSTALNNITAGMTLSASILSLMKRIAKTADPHIRPTRVNNSAGREYFMVFTGSMAFRDLKNDTVMQQANREARPRDVESNPIFQDGDLIYDGVIVREIPEIGGFNNTAGAPVRIEPVYLCGAQALGLAWGMEPKTIRDDWDYGKRKGVGTKEVRGIDKLRFETGSGGAFKDHGLVTGYVAAALDG</sequence>
<dbReference type="AlphaFoldDB" id="A0A3D9XVY6"/>
<name>A0A3D9XVY6_PARVE</name>
<dbReference type="InterPro" id="IPR025267">
    <property type="entry name" value="ORF017-like"/>
</dbReference>
<dbReference type="EMBL" id="QTUJ01000001">
    <property type="protein sequence ID" value="REF72382.1"/>
    <property type="molecule type" value="Genomic_DNA"/>
</dbReference>
<proteinExistence type="predicted"/>
<accession>A0A3D9XVY6</accession>
<protein>
    <submittedName>
        <fullName evidence="1">N4-gp56 family major capsid protein</fullName>
    </submittedName>
</protein>
<reference evidence="1 2" key="1">
    <citation type="submission" date="2018-08" db="EMBL/GenBank/DDBJ databases">
        <title>Genomic Encyclopedia of Archaeal and Bacterial Type Strains, Phase II (KMG-II): from individual species to whole genera.</title>
        <authorList>
            <person name="Goeker M."/>
        </authorList>
    </citation>
    <scope>NUCLEOTIDE SEQUENCE [LARGE SCALE GENOMIC DNA]</scope>
    <source>
        <strain evidence="1 2">DSM 17099</strain>
    </source>
</reference>